<keyword evidence="16" id="KW-0675">Receptor</keyword>
<keyword evidence="13" id="KW-0732">Signal</keyword>
<dbReference type="Gene3D" id="2.40.170.20">
    <property type="entry name" value="TonB-dependent receptor, beta-barrel domain"/>
    <property type="match status" value="1"/>
</dbReference>
<gene>
    <name evidence="16" type="ORF">ABC974_21305</name>
</gene>
<name>A0ABU9Y8Z9_9SPHN</name>
<reference evidence="16 17" key="1">
    <citation type="submission" date="2024-05" db="EMBL/GenBank/DDBJ databases">
        <authorList>
            <person name="Liu Q."/>
            <person name="Xin Y.-H."/>
        </authorList>
    </citation>
    <scope>NUCLEOTIDE SEQUENCE [LARGE SCALE GENOMIC DNA]</scope>
    <source>
        <strain evidence="16 17">CGMCC 1.10181</strain>
    </source>
</reference>
<keyword evidence="7" id="KW-0406">Ion transport</keyword>
<feature type="signal peptide" evidence="13">
    <location>
        <begin position="1"/>
        <end position="46"/>
    </location>
</feature>
<dbReference type="EMBL" id="JBDIME010000025">
    <property type="protein sequence ID" value="MEN2792182.1"/>
    <property type="molecule type" value="Genomic_DNA"/>
</dbReference>
<evidence type="ECO:0000313" key="17">
    <source>
        <dbReference type="Proteomes" id="UP001419910"/>
    </source>
</evidence>
<evidence type="ECO:0000256" key="6">
    <source>
        <dbReference type="ARBA" id="ARBA00023004"/>
    </source>
</evidence>
<evidence type="ECO:0000256" key="10">
    <source>
        <dbReference type="ARBA" id="ARBA00023237"/>
    </source>
</evidence>
<evidence type="ECO:0000256" key="3">
    <source>
        <dbReference type="ARBA" id="ARBA00022452"/>
    </source>
</evidence>
<feature type="domain" description="TonB-dependent receptor plug" evidence="15">
    <location>
        <begin position="73"/>
        <end position="184"/>
    </location>
</feature>
<proteinExistence type="inferred from homology"/>
<feature type="domain" description="TonB-dependent receptor-like beta-barrel" evidence="14">
    <location>
        <begin position="291"/>
        <end position="703"/>
    </location>
</feature>
<evidence type="ECO:0000256" key="5">
    <source>
        <dbReference type="ARBA" id="ARBA00022692"/>
    </source>
</evidence>
<protein>
    <submittedName>
        <fullName evidence="16">TonB-dependent receptor</fullName>
    </submittedName>
</protein>
<evidence type="ECO:0000256" key="7">
    <source>
        <dbReference type="ARBA" id="ARBA00023065"/>
    </source>
</evidence>
<evidence type="ECO:0000256" key="1">
    <source>
        <dbReference type="ARBA" id="ARBA00004571"/>
    </source>
</evidence>
<evidence type="ECO:0000259" key="15">
    <source>
        <dbReference type="Pfam" id="PF07715"/>
    </source>
</evidence>
<comment type="caution">
    <text evidence="16">The sequence shown here is derived from an EMBL/GenBank/DDBJ whole genome shotgun (WGS) entry which is preliminary data.</text>
</comment>
<accession>A0ABU9Y8Z9</accession>
<keyword evidence="3 11" id="KW-1134">Transmembrane beta strand</keyword>
<organism evidence="16 17">
    <name type="scientific">Sphingomonas oligophenolica</name>
    <dbReference type="NCBI Taxonomy" id="301154"/>
    <lineage>
        <taxon>Bacteria</taxon>
        <taxon>Pseudomonadati</taxon>
        <taxon>Pseudomonadota</taxon>
        <taxon>Alphaproteobacteria</taxon>
        <taxon>Sphingomonadales</taxon>
        <taxon>Sphingomonadaceae</taxon>
        <taxon>Sphingomonas</taxon>
    </lineage>
</organism>
<keyword evidence="5 11" id="KW-0812">Transmembrane</keyword>
<keyword evidence="2 11" id="KW-0813">Transport</keyword>
<evidence type="ECO:0000259" key="14">
    <source>
        <dbReference type="Pfam" id="PF00593"/>
    </source>
</evidence>
<dbReference type="InterPro" id="IPR039426">
    <property type="entry name" value="TonB-dep_rcpt-like"/>
</dbReference>
<evidence type="ECO:0000256" key="11">
    <source>
        <dbReference type="PROSITE-ProRule" id="PRU01360"/>
    </source>
</evidence>
<dbReference type="Pfam" id="PF07715">
    <property type="entry name" value="Plug"/>
    <property type="match status" value="1"/>
</dbReference>
<evidence type="ECO:0000256" key="13">
    <source>
        <dbReference type="SAM" id="SignalP"/>
    </source>
</evidence>
<dbReference type="InterPro" id="IPR012910">
    <property type="entry name" value="Plug_dom"/>
</dbReference>
<keyword evidence="4" id="KW-0410">Iron transport</keyword>
<dbReference type="Proteomes" id="UP001419910">
    <property type="component" value="Unassembled WGS sequence"/>
</dbReference>
<evidence type="ECO:0000256" key="2">
    <source>
        <dbReference type="ARBA" id="ARBA00022448"/>
    </source>
</evidence>
<keyword evidence="10 11" id="KW-0998">Cell outer membrane</keyword>
<feature type="chain" id="PRO_5047103649" evidence="13">
    <location>
        <begin position="47"/>
        <end position="735"/>
    </location>
</feature>
<keyword evidence="6" id="KW-0408">Iron</keyword>
<evidence type="ECO:0000313" key="16">
    <source>
        <dbReference type="EMBL" id="MEN2792182.1"/>
    </source>
</evidence>
<evidence type="ECO:0000256" key="9">
    <source>
        <dbReference type="ARBA" id="ARBA00023136"/>
    </source>
</evidence>
<sequence>MAYRVDTLQGLALPHAPLPGGIRRAFRIAALTCSSIVAICATPALAQVAPVSTTADTATADIVVTAQKREESLQKVPISIAVLGGKALDKQATGGALEALLQVPGISQSGNDAGNLTEVSIRGVSPGAPFGAGSSTVGYYMDSIPFSLVRAAVVPNANAYDMARIEVLRGPQGTLYGASALNGVVRIITNDADPSKFEFKARGGASVTKGGDPGFRADAAVNIPLIEDKLAIRVVGGVESLGGWIDQPVRGKTNANSVLNRNLRIKVAAVPADNLHIDLSAWFEHDTYEAGDYADNAGNQSTTVAQPGVTDFKAYSGKITYDLPFMSVSSATSYLDFHQHILSDYSYVTGGVIPVELDSSYPTTVVTEELLFNSVGTGPWRWSAGAFYRDERGKLLYLAPVLLPGPLSSQDSSKSYAVFGQLTRTFADDHFELSAGLRYFHDTSNTTVLPGAFLPTSSVDARFHAVTPRVVATWLPSKSFTAYASYSQGFRSGLNQAPLVLLAAPGLAPAKADTLNNYEVGAKGSLLGGLASFESALFYMKWNNVQQLGQILYNGAYTPATVNGPSASGWGADFNLTLYPASGLQIGGGLSYSGLTLDKDIIQKGAAPAPDLVLYRKGDRTAYSPEWSANVFATYTFPISKGLDGRLNASATYRSETSIRIAQDNGQGVAAALYQSDKPTIVNASFELSTHSNKTLSVYVQNLTNWAGILSPPAVPTLLFRPRPRTIGVQFEVKF</sequence>
<dbReference type="PANTHER" id="PTHR32552">
    <property type="entry name" value="FERRICHROME IRON RECEPTOR-RELATED"/>
    <property type="match status" value="1"/>
</dbReference>
<dbReference type="PROSITE" id="PS52016">
    <property type="entry name" value="TONB_DEPENDENT_REC_3"/>
    <property type="match status" value="1"/>
</dbReference>
<evidence type="ECO:0000256" key="12">
    <source>
        <dbReference type="RuleBase" id="RU003357"/>
    </source>
</evidence>
<dbReference type="SUPFAM" id="SSF56935">
    <property type="entry name" value="Porins"/>
    <property type="match status" value="1"/>
</dbReference>
<keyword evidence="17" id="KW-1185">Reference proteome</keyword>
<dbReference type="RefSeq" id="WP_343888451.1">
    <property type="nucleotide sequence ID" value="NZ_BAAAEH010000009.1"/>
</dbReference>
<comment type="similarity">
    <text evidence="11 12">Belongs to the TonB-dependent receptor family.</text>
</comment>
<dbReference type="PANTHER" id="PTHR32552:SF81">
    <property type="entry name" value="TONB-DEPENDENT OUTER MEMBRANE RECEPTOR"/>
    <property type="match status" value="1"/>
</dbReference>
<dbReference type="InterPro" id="IPR036942">
    <property type="entry name" value="Beta-barrel_TonB_sf"/>
</dbReference>
<dbReference type="InterPro" id="IPR000531">
    <property type="entry name" value="Beta-barrel_TonB"/>
</dbReference>
<keyword evidence="8 12" id="KW-0798">TonB box</keyword>
<keyword evidence="9 11" id="KW-0472">Membrane</keyword>
<evidence type="ECO:0000256" key="4">
    <source>
        <dbReference type="ARBA" id="ARBA00022496"/>
    </source>
</evidence>
<dbReference type="Pfam" id="PF00593">
    <property type="entry name" value="TonB_dep_Rec_b-barrel"/>
    <property type="match status" value="1"/>
</dbReference>
<comment type="subcellular location">
    <subcellularLocation>
        <location evidence="1 11">Cell outer membrane</location>
        <topology evidence="1 11">Multi-pass membrane protein</topology>
    </subcellularLocation>
</comment>
<evidence type="ECO:0000256" key="8">
    <source>
        <dbReference type="ARBA" id="ARBA00023077"/>
    </source>
</evidence>